<dbReference type="EMBL" id="QGNW01001673">
    <property type="protein sequence ID" value="RVW33545.1"/>
    <property type="molecule type" value="Genomic_DNA"/>
</dbReference>
<dbReference type="AlphaFoldDB" id="A0A438DDI6"/>
<comment type="caution">
    <text evidence="2">The sequence shown here is derived from an EMBL/GenBank/DDBJ whole genome shotgun (WGS) entry which is preliminary data.</text>
</comment>
<dbReference type="Proteomes" id="UP000288805">
    <property type="component" value="Unassembled WGS sequence"/>
</dbReference>
<accession>A0A438DDI6</accession>
<gene>
    <name evidence="2" type="ORF">CK203_095933</name>
</gene>
<feature type="region of interest" description="Disordered" evidence="1">
    <location>
        <begin position="295"/>
        <end position="321"/>
    </location>
</feature>
<reference evidence="2 3" key="1">
    <citation type="journal article" date="2018" name="PLoS Genet.">
        <title>Population sequencing reveals clonal diversity and ancestral inbreeding in the grapevine cultivar Chardonnay.</title>
        <authorList>
            <person name="Roach M.J."/>
            <person name="Johnson D.L."/>
            <person name="Bohlmann J."/>
            <person name="van Vuuren H.J."/>
            <person name="Jones S.J."/>
            <person name="Pretorius I.S."/>
            <person name="Schmidt S.A."/>
            <person name="Borneman A.R."/>
        </authorList>
    </citation>
    <scope>NUCLEOTIDE SEQUENCE [LARGE SCALE GENOMIC DNA]</scope>
    <source>
        <strain evidence="3">cv. Chardonnay</strain>
        <tissue evidence="2">Leaf</tissue>
    </source>
</reference>
<evidence type="ECO:0000256" key="1">
    <source>
        <dbReference type="SAM" id="MobiDB-lite"/>
    </source>
</evidence>
<organism evidence="2 3">
    <name type="scientific">Vitis vinifera</name>
    <name type="common">Grape</name>
    <dbReference type="NCBI Taxonomy" id="29760"/>
    <lineage>
        <taxon>Eukaryota</taxon>
        <taxon>Viridiplantae</taxon>
        <taxon>Streptophyta</taxon>
        <taxon>Embryophyta</taxon>
        <taxon>Tracheophyta</taxon>
        <taxon>Spermatophyta</taxon>
        <taxon>Magnoliopsida</taxon>
        <taxon>eudicotyledons</taxon>
        <taxon>Gunneridae</taxon>
        <taxon>Pentapetalae</taxon>
        <taxon>rosids</taxon>
        <taxon>Vitales</taxon>
        <taxon>Vitaceae</taxon>
        <taxon>Viteae</taxon>
        <taxon>Vitis</taxon>
    </lineage>
</organism>
<protein>
    <submittedName>
        <fullName evidence="2">Uncharacterized protein</fullName>
    </submittedName>
</protein>
<evidence type="ECO:0000313" key="3">
    <source>
        <dbReference type="Proteomes" id="UP000288805"/>
    </source>
</evidence>
<name>A0A438DDI6_VITVI</name>
<evidence type="ECO:0000313" key="2">
    <source>
        <dbReference type="EMBL" id="RVW33545.1"/>
    </source>
</evidence>
<proteinExistence type="predicted"/>
<sequence>MLHVRFLFASLSCIPDLLMEKDFKASVLHVSELSIALPWIPNNSPQSRIALVINFVDYSLNQGTPSGHESVETPIGNHTNQPARPEDFRAWTYPSQSDIHWVQRRGVLMEALFRISEGYFFGPHHLIMAALLYFEEKVHRKKLLRADAIPLLFSDYYARYWSTWDTQQSLNMSVDAFVKRYSLSTNGPGAPAGPEHLEEPEEPVDIPADTQPPAPTVASTEPIPEALATSQSILTQQMTALRAHKEQIITTQAQHTAILRQIQHHLGIISALEHATAISPEPSLAPHFVDQTMPPEEPTIGEAKAVEPPSPQHPPATICSF</sequence>